<protein>
    <recommendedName>
        <fullName evidence="16">Protein kinase domain-containing protein</fullName>
    </recommendedName>
</protein>
<keyword evidence="11" id="KW-0067">ATP-binding</keyword>
<evidence type="ECO:0000256" key="7">
    <source>
        <dbReference type="ARBA" id="ARBA00022729"/>
    </source>
</evidence>
<keyword evidence="12" id="KW-1133">Transmembrane helix</keyword>
<keyword evidence="7" id="KW-0732">Signal</keyword>
<dbReference type="InterPro" id="IPR000719">
    <property type="entry name" value="Prot_kinase_dom"/>
</dbReference>
<dbReference type="Pfam" id="PF00560">
    <property type="entry name" value="LRR_1"/>
    <property type="match status" value="4"/>
</dbReference>
<dbReference type="GO" id="GO:0006952">
    <property type="term" value="P:defense response"/>
    <property type="evidence" value="ECO:0007669"/>
    <property type="project" value="UniProtKB-ARBA"/>
</dbReference>
<evidence type="ECO:0000256" key="8">
    <source>
        <dbReference type="ARBA" id="ARBA00022737"/>
    </source>
</evidence>
<keyword evidence="9" id="KW-0547">Nucleotide-binding</keyword>
<name>A0A166HUY8_DAUCS</name>
<keyword evidence="13" id="KW-0472">Membrane</keyword>
<dbReference type="EMBL" id="CP093343">
    <property type="protein sequence ID" value="WOG84067.1"/>
    <property type="molecule type" value="Genomic_DNA"/>
</dbReference>
<dbReference type="OMA" id="VKRIWNT"/>
<dbReference type="PANTHER" id="PTHR48053">
    <property type="entry name" value="LEUCINE RICH REPEAT FAMILY PROTEIN, EXPRESSED"/>
    <property type="match status" value="1"/>
</dbReference>
<evidence type="ECO:0000256" key="6">
    <source>
        <dbReference type="ARBA" id="ARBA00022692"/>
    </source>
</evidence>
<keyword evidence="4" id="KW-0433">Leucine-rich repeat</keyword>
<dbReference type="Pfam" id="PF00069">
    <property type="entry name" value="Pkinase"/>
    <property type="match status" value="1"/>
</dbReference>
<organism evidence="17 18">
    <name type="scientific">Daucus carota subsp. sativus</name>
    <name type="common">Carrot</name>
    <dbReference type="NCBI Taxonomy" id="79200"/>
    <lineage>
        <taxon>Eukaryota</taxon>
        <taxon>Viridiplantae</taxon>
        <taxon>Streptophyta</taxon>
        <taxon>Embryophyta</taxon>
        <taxon>Tracheophyta</taxon>
        <taxon>Spermatophyta</taxon>
        <taxon>Magnoliopsida</taxon>
        <taxon>eudicotyledons</taxon>
        <taxon>Gunneridae</taxon>
        <taxon>Pentapetalae</taxon>
        <taxon>asterids</taxon>
        <taxon>campanulids</taxon>
        <taxon>Apiales</taxon>
        <taxon>Apiaceae</taxon>
        <taxon>Apioideae</taxon>
        <taxon>Scandiceae</taxon>
        <taxon>Daucinae</taxon>
        <taxon>Daucus</taxon>
        <taxon>Daucus sect. Daucus</taxon>
    </lineage>
</organism>
<dbReference type="InterPro" id="IPR003591">
    <property type="entry name" value="Leu-rich_rpt_typical-subtyp"/>
</dbReference>
<dbReference type="InterPro" id="IPR008271">
    <property type="entry name" value="Ser/Thr_kinase_AS"/>
</dbReference>
<evidence type="ECO:0000259" key="16">
    <source>
        <dbReference type="PROSITE" id="PS50011"/>
    </source>
</evidence>
<dbReference type="FunFam" id="1.10.510.10:FF:000714">
    <property type="entry name" value="Kinase family with leucine-rich repeat domain-containing protein"/>
    <property type="match status" value="1"/>
</dbReference>
<evidence type="ECO:0000256" key="14">
    <source>
        <dbReference type="ARBA" id="ARBA00023170"/>
    </source>
</evidence>
<dbReference type="InterPro" id="IPR017441">
    <property type="entry name" value="Protein_kinase_ATP_BS"/>
</dbReference>
<dbReference type="InterPro" id="IPR051716">
    <property type="entry name" value="Plant_RL_S/T_kinase"/>
</dbReference>
<dbReference type="PROSITE" id="PS00108">
    <property type="entry name" value="PROTEIN_KINASE_ST"/>
    <property type="match status" value="1"/>
</dbReference>
<dbReference type="GO" id="GO:0005886">
    <property type="term" value="C:plasma membrane"/>
    <property type="evidence" value="ECO:0007669"/>
    <property type="project" value="UniProtKB-SubCell"/>
</dbReference>
<evidence type="ECO:0000256" key="9">
    <source>
        <dbReference type="ARBA" id="ARBA00022741"/>
    </source>
</evidence>
<dbReference type="Proteomes" id="UP000077755">
    <property type="component" value="Chromosome 1"/>
</dbReference>
<evidence type="ECO:0000256" key="1">
    <source>
        <dbReference type="ARBA" id="ARBA00004236"/>
    </source>
</evidence>
<dbReference type="SMART" id="SM00369">
    <property type="entry name" value="LRR_TYP"/>
    <property type="match status" value="6"/>
</dbReference>
<keyword evidence="5" id="KW-0808">Transferase</keyword>
<comment type="subcellular location">
    <subcellularLocation>
        <location evidence="1">Cell membrane</location>
    </subcellularLocation>
    <subcellularLocation>
        <location evidence="2">Membrane</location>
        <topology evidence="2">Single-pass type I membrane protein</topology>
    </subcellularLocation>
</comment>
<dbReference type="KEGG" id="dcr:108201830"/>
<keyword evidence="15" id="KW-0325">Glycoprotein</keyword>
<keyword evidence="10" id="KW-0418">Kinase</keyword>
<dbReference type="GO" id="GO:0005524">
    <property type="term" value="F:ATP binding"/>
    <property type="evidence" value="ECO:0007669"/>
    <property type="project" value="UniProtKB-UniRule"/>
</dbReference>
<dbReference type="OrthoDB" id="676979at2759"/>
<dbReference type="FunFam" id="3.80.10.10:FF:000233">
    <property type="entry name" value="Leucine-rich repeat receptor-like protein kinase TDR"/>
    <property type="match status" value="1"/>
</dbReference>
<keyword evidence="6" id="KW-0812">Transmembrane</keyword>
<keyword evidence="14" id="KW-0675">Receptor</keyword>
<dbReference type="SMART" id="SM00220">
    <property type="entry name" value="S_TKc"/>
    <property type="match status" value="1"/>
</dbReference>
<evidence type="ECO:0000256" key="2">
    <source>
        <dbReference type="ARBA" id="ARBA00004479"/>
    </source>
</evidence>
<dbReference type="PRINTS" id="PR00019">
    <property type="entry name" value="LEURICHRPT"/>
</dbReference>
<dbReference type="FunFam" id="3.80.10.10:FF:000077">
    <property type="entry name" value="LRR receptor-like serine/threonine-protein kinase ERL1"/>
    <property type="match status" value="1"/>
</dbReference>
<dbReference type="Gramene" id="KZN10422">
    <property type="protein sequence ID" value="KZN10422"/>
    <property type="gene ID" value="DCAR_003078"/>
</dbReference>
<dbReference type="SUPFAM" id="SSF56112">
    <property type="entry name" value="Protein kinase-like (PK-like)"/>
    <property type="match status" value="1"/>
</dbReference>
<gene>
    <name evidence="17" type="ORF">DCAR_0103247</name>
</gene>
<keyword evidence="8" id="KW-0677">Repeat</keyword>
<comment type="similarity">
    <text evidence="3">Belongs to the protein kinase superfamily. Ser/Thr protein kinase family.</text>
</comment>
<dbReference type="GO" id="GO:0051707">
    <property type="term" value="P:response to other organism"/>
    <property type="evidence" value="ECO:0007669"/>
    <property type="project" value="UniProtKB-ARBA"/>
</dbReference>
<evidence type="ECO:0000256" key="12">
    <source>
        <dbReference type="ARBA" id="ARBA00022989"/>
    </source>
</evidence>
<dbReference type="Gene3D" id="1.10.510.10">
    <property type="entry name" value="Transferase(Phosphotransferase) domain 1"/>
    <property type="match status" value="1"/>
</dbReference>
<accession>A0A166HUY8</accession>
<dbReference type="FunFam" id="3.80.10.10:FF:000041">
    <property type="entry name" value="LRR receptor-like serine/threonine-protein kinase ERECTA"/>
    <property type="match status" value="1"/>
</dbReference>
<evidence type="ECO:0000313" key="18">
    <source>
        <dbReference type="Proteomes" id="UP000077755"/>
    </source>
</evidence>
<evidence type="ECO:0000256" key="5">
    <source>
        <dbReference type="ARBA" id="ARBA00022679"/>
    </source>
</evidence>
<evidence type="ECO:0000256" key="15">
    <source>
        <dbReference type="ARBA" id="ARBA00023180"/>
    </source>
</evidence>
<dbReference type="GO" id="GO:0004672">
    <property type="term" value="F:protein kinase activity"/>
    <property type="evidence" value="ECO:0007669"/>
    <property type="project" value="InterPro"/>
</dbReference>
<dbReference type="Gene3D" id="3.80.10.10">
    <property type="entry name" value="Ribonuclease Inhibitor"/>
    <property type="match status" value="5"/>
</dbReference>
<dbReference type="SUPFAM" id="SSF52058">
    <property type="entry name" value="L domain-like"/>
    <property type="match status" value="1"/>
</dbReference>
<dbReference type="PANTHER" id="PTHR48053:SF109">
    <property type="entry name" value="PROTEIN KINASE DOMAIN-CONTAINING PROTEIN"/>
    <property type="match status" value="1"/>
</dbReference>
<dbReference type="Pfam" id="PF08263">
    <property type="entry name" value="LRRNT_2"/>
    <property type="match status" value="1"/>
</dbReference>
<reference evidence="17" key="2">
    <citation type="submission" date="2022-03" db="EMBL/GenBank/DDBJ databases">
        <title>Draft title - Genomic analysis of global carrot germplasm unveils the trajectory of domestication and the origin of high carotenoid orange carrot.</title>
        <authorList>
            <person name="Iorizzo M."/>
            <person name="Ellison S."/>
            <person name="Senalik D."/>
            <person name="Macko-Podgorni A."/>
            <person name="Grzebelus D."/>
            <person name="Bostan H."/>
            <person name="Rolling W."/>
            <person name="Curaba J."/>
            <person name="Simon P."/>
        </authorList>
    </citation>
    <scope>NUCLEOTIDE SEQUENCE</scope>
    <source>
        <tissue evidence="17">Leaf</tissue>
    </source>
</reference>
<dbReference type="PROSITE" id="PS51450">
    <property type="entry name" value="LRR"/>
    <property type="match status" value="1"/>
</dbReference>
<sequence length="1029" mass="113705">MTKLPPPLPFFPLFFFSFSLTLLSLNVISQPISGDRATLLTIRQELKNPPALSHWNATSSHCDWPEITCSDAGKVTVIDLGNYNITEPIPDSLCDLEDLEDINFSLNYFPGEFPKFLYKCSKLLELDLSQNWFTGPIPADIDRLSKLKWLDLSSNNFTGDIPPAIGGLPDLRALYLHSNLLNGKIPASIGNLTSLLYLGLAYNEFIPASIPPEFGKLSNLTLLWMASTRRVGSIPESFSGLVSLEHLDLSDNELEGEIPGGLFSLKNLDVVYLFKNNLSGSIPKVIDSIQLTEIDFSMNYLTGEIPDDFGKLQGLKILNLFSNKLSGEIPAGLGLLVNLTAFRVWHNDFSGEFPAEFGLHSKLEAFEASENRFSGKLPENLCAGRSLTGVVVFSNNLTGSIPKSLGNCPTLRTVQLYNNNFEGEVPLGLWTSENMYSLMLSHNSFSGELPDGLAWNVSRLEINDNKFSGKVPSGVSSWKNLVVCKASNNQFSGVLPLEITSLTQLTTLELDGNFFSGQLPTEIISWKSLNTLILARNNLSGSIPAVIGTLPNLLVLDLSKNQLSGPIPTALGHLRLTSLNLSSNELTGHIPVEFDNMAYDRSFLNSSKLCATTSELNLTGCYTRIPKSNKLSNKFLALILILAVVVLLATVVSTVLLIGDYRRRKLKRDLASWKLTSFQRLDFTEANILSSLTESNMIGSGGSGKVYRIPIGRVGEYVAVKKIWSNHKLDHTLEKEFLAEVGILGTIKHSNIIKLLCCISSDNSKLLVYEYMDNQSLDRWLHGKRRMESPTASSVHHFELDWSRRMQIAVGAAQGLCYMHHDCSPPILHRDVKSSNILLDFEFQAKIADFGLAKILVKRGEANTMSTIAGSFGYIAPEYAYTTKVNEKIDVFSFGVVLLELVTGREPNDGSDNINLAEWCWRHYGERKPIADILDKEIKKQQNLEEMIAVFQLGLVCTSTLPASRPSMREVLQILRNSSPKEGSEGKKGSEYDVAPLLGGGSPLGATYLSSYRKSKKVLEDESSFIQIM</sequence>
<feature type="domain" description="Protein kinase" evidence="16">
    <location>
        <begin position="692"/>
        <end position="982"/>
    </location>
</feature>
<dbReference type="InterPro" id="IPR001611">
    <property type="entry name" value="Leu-rich_rpt"/>
</dbReference>
<dbReference type="AlphaFoldDB" id="A0A166HUY8"/>
<dbReference type="GO" id="GO:0009791">
    <property type="term" value="P:post-embryonic development"/>
    <property type="evidence" value="ECO:0007669"/>
    <property type="project" value="UniProtKB-ARBA"/>
</dbReference>
<evidence type="ECO:0000256" key="3">
    <source>
        <dbReference type="ARBA" id="ARBA00008684"/>
    </source>
</evidence>
<proteinExistence type="inferred from homology"/>
<evidence type="ECO:0000256" key="4">
    <source>
        <dbReference type="ARBA" id="ARBA00022614"/>
    </source>
</evidence>
<evidence type="ECO:0000256" key="10">
    <source>
        <dbReference type="ARBA" id="ARBA00022777"/>
    </source>
</evidence>
<dbReference type="PROSITE" id="PS50011">
    <property type="entry name" value="PROTEIN_KINASE_DOM"/>
    <property type="match status" value="1"/>
</dbReference>
<dbReference type="PROSITE" id="PS00107">
    <property type="entry name" value="PROTEIN_KINASE_ATP"/>
    <property type="match status" value="1"/>
</dbReference>
<dbReference type="InterPro" id="IPR011009">
    <property type="entry name" value="Kinase-like_dom_sf"/>
</dbReference>
<reference evidence="17" key="1">
    <citation type="journal article" date="2016" name="Nat. Genet.">
        <title>A high-quality carrot genome assembly provides new insights into carotenoid accumulation and asterid genome evolution.</title>
        <authorList>
            <person name="Iorizzo M."/>
            <person name="Ellison S."/>
            <person name="Senalik D."/>
            <person name="Zeng P."/>
            <person name="Satapoomin P."/>
            <person name="Huang J."/>
            <person name="Bowman M."/>
            <person name="Iovene M."/>
            <person name="Sanseverino W."/>
            <person name="Cavagnaro P."/>
            <person name="Yildiz M."/>
            <person name="Macko-Podgorni A."/>
            <person name="Moranska E."/>
            <person name="Grzebelus E."/>
            <person name="Grzebelus D."/>
            <person name="Ashrafi H."/>
            <person name="Zheng Z."/>
            <person name="Cheng S."/>
            <person name="Spooner D."/>
            <person name="Van Deynze A."/>
            <person name="Simon P."/>
        </authorList>
    </citation>
    <scope>NUCLEOTIDE SEQUENCE</scope>
    <source>
        <tissue evidence="17">Leaf</tissue>
    </source>
</reference>
<evidence type="ECO:0000256" key="13">
    <source>
        <dbReference type="ARBA" id="ARBA00023136"/>
    </source>
</evidence>
<evidence type="ECO:0000256" key="11">
    <source>
        <dbReference type="ARBA" id="ARBA00022840"/>
    </source>
</evidence>
<evidence type="ECO:0000313" key="17">
    <source>
        <dbReference type="EMBL" id="WOG84067.1"/>
    </source>
</evidence>
<dbReference type="SUPFAM" id="SSF52047">
    <property type="entry name" value="RNI-like"/>
    <property type="match status" value="1"/>
</dbReference>
<dbReference type="Pfam" id="PF13855">
    <property type="entry name" value="LRR_8"/>
    <property type="match status" value="2"/>
</dbReference>
<dbReference type="InterPro" id="IPR032675">
    <property type="entry name" value="LRR_dom_sf"/>
</dbReference>
<dbReference type="FunFam" id="3.30.200.20:FF:000512">
    <property type="entry name" value="Receptor-like protein kinase HSL1"/>
    <property type="match status" value="1"/>
</dbReference>
<dbReference type="InterPro" id="IPR013210">
    <property type="entry name" value="LRR_N_plant-typ"/>
</dbReference>
<keyword evidence="18" id="KW-1185">Reference proteome</keyword>
<dbReference type="Gene3D" id="3.30.200.20">
    <property type="entry name" value="Phosphorylase Kinase, domain 1"/>
    <property type="match status" value="1"/>
</dbReference>